<dbReference type="RefSeq" id="WP_146323774.1">
    <property type="nucleotide sequence ID" value="NZ_BAABLR010000015.1"/>
</dbReference>
<organism evidence="1 2">
    <name type="scientific">Corynebacterium canis</name>
    <dbReference type="NCBI Taxonomy" id="679663"/>
    <lineage>
        <taxon>Bacteria</taxon>
        <taxon>Bacillati</taxon>
        <taxon>Actinomycetota</taxon>
        <taxon>Actinomycetes</taxon>
        <taxon>Mycobacteriales</taxon>
        <taxon>Corynebacteriaceae</taxon>
        <taxon>Corynebacterium</taxon>
    </lineage>
</organism>
<gene>
    <name evidence="1" type="ORF">FRX94_03700</name>
</gene>
<accession>A0A5C5ULN3</accession>
<name>A0A5C5ULN3_9CORY</name>
<sequence length="64" mass="7283">MRDHTALEHIGQLNAVNPRRITADTGYQGSGRKDVPLSKHKHQCNKQHGEAEYIVEQNVAHLKR</sequence>
<dbReference type="EMBL" id="VOHM01000005">
    <property type="protein sequence ID" value="TWT26956.1"/>
    <property type="molecule type" value="Genomic_DNA"/>
</dbReference>
<dbReference type="Proteomes" id="UP000320791">
    <property type="component" value="Unassembled WGS sequence"/>
</dbReference>
<evidence type="ECO:0000313" key="2">
    <source>
        <dbReference type="Proteomes" id="UP000320791"/>
    </source>
</evidence>
<evidence type="ECO:0008006" key="3">
    <source>
        <dbReference type="Google" id="ProtNLM"/>
    </source>
</evidence>
<reference evidence="1 2" key="1">
    <citation type="submission" date="2019-08" db="EMBL/GenBank/DDBJ databases">
        <authorList>
            <person name="Lei W."/>
        </authorList>
    </citation>
    <scope>NUCLEOTIDE SEQUENCE [LARGE SCALE GENOMIC DNA]</scope>
    <source>
        <strain evidence="1 2">CCUG 58627</strain>
    </source>
</reference>
<comment type="caution">
    <text evidence="1">The sequence shown here is derived from an EMBL/GenBank/DDBJ whole genome shotgun (WGS) entry which is preliminary data.</text>
</comment>
<evidence type="ECO:0000313" key="1">
    <source>
        <dbReference type="EMBL" id="TWT26956.1"/>
    </source>
</evidence>
<protein>
    <recommendedName>
        <fullName evidence="3">Transposase</fullName>
    </recommendedName>
</protein>
<proteinExistence type="predicted"/>
<keyword evidence="2" id="KW-1185">Reference proteome</keyword>
<dbReference type="AlphaFoldDB" id="A0A5C5ULN3"/>